<dbReference type="PROSITE" id="PS50850">
    <property type="entry name" value="MFS"/>
    <property type="match status" value="1"/>
</dbReference>
<feature type="transmembrane region" description="Helical" evidence="6">
    <location>
        <begin position="275"/>
        <end position="296"/>
    </location>
</feature>
<organism evidence="8 9">
    <name type="scientific">Caenimonas terrae</name>
    <dbReference type="NCBI Taxonomy" id="696074"/>
    <lineage>
        <taxon>Bacteria</taxon>
        <taxon>Pseudomonadati</taxon>
        <taxon>Pseudomonadota</taxon>
        <taxon>Betaproteobacteria</taxon>
        <taxon>Burkholderiales</taxon>
        <taxon>Comamonadaceae</taxon>
        <taxon>Caenimonas</taxon>
    </lineage>
</organism>
<evidence type="ECO:0000313" key="8">
    <source>
        <dbReference type="EMBL" id="MFC5500434.1"/>
    </source>
</evidence>
<sequence>MSRPQPQWLVISAGVCAALHVGKLPAALPVLRDSLDVSLLQAGFLLSLVQLAGMALGVVVGLLADGVGLRRTMLAGLLLLAGASALGAGADQPSQLLVLRAVEGLGFLLATMPGPGLIRRLVPSGRLSAALGRWSAFMPLGTALALLCGPLAIGLAGWQGLWLTLAAITLGVALALWAWVPADRLQERHASMPAGWSTRLRQTLTSRGPWVVAWCFAVYSAQWISVIGFLPSIYAQAGLAAGWTAVATAGAAAVNIVGNVAAGRLLQRGALPDRLLLAAYAAMGLGAWVAFGPLVQGLPAPAAVAVRYAAVLVFSMLGGMIPGTLFSAAVRLAPGEHAVSTTVGWMQQWSCAGQVAGPPLVAWVAHRAGGWQWTWLVTGCCTLAGMALAVAARHRLRSSVVSHGAAGAP</sequence>
<dbReference type="Proteomes" id="UP001596037">
    <property type="component" value="Unassembled WGS sequence"/>
</dbReference>
<evidence type="ECO:0000256" key="4">
    <source>
        <dbReference type="ARBA" id="ARBA00022989"/>
    </source>
</evidence>
<dbReference type="InterPro" id="IPR036259">
    <property type="entry name" value="MFS_trans_sf"/>
</dbReference>
<dbReference type="InterPro" id="IPR020846">
    <property type="entry name" value="MFS_dom"/>
</dbReference>
<feature type="transmembrane region" description="Helical" evidence="6">
    <location>
        <begin position="211"/>
        <end position="234"/>
    </location>
</feature>
<dbReference type="Pfam" id="PF07690">
    <property type="entry name" value="MFS_1"/>
    <property type="match status" value="1"/>
</dbReference>
<dbReference type="PANTHER" id="PTHR43124">
    <property type="entry name" value="PURINE EFFLUX PUMP PBUE"/>
    <property type="match status" value="1"/>
</dbReference>
<dbReference type="Gene3D" id="1.20.1250.20">
    <property type="entry name" value="MFS general substrate transporter like domains"/>
    <property type="match status" value="1"/>
</dbReference>
<evidence type="ECO:0000313" key="9">
    <source>
        <dbReference type="Proteomes" id="UP001596037"/>
    </source>
</evidence>
<keyword evidence="9" id="KW-1185">Reference proteome</keyword>
<accession>A0ABW0NL31</accession>
<feature type="transmembrane region" description="Helical" evidence="6">
    <location>
        <begin position="308"/>
        <end position="333"/>
    </location>
</feature>
<keyword evidence="3 6" id="KW-0812">Transmembrane</keyword>
<dbReference type="SUPFAM" id="SSF103473">
    <property type="entry name" value="MFS general substrate transporter"/>
    <property type="match status" value="1"/>
</dbReference>
<comment type="subcellular location">
    <subcellularLocation>
        <location evidence="1">Cell membrane</location>
        <topology evidence="1">Multi-pass membrane protein</topology>
    </subcellularLocation>
</comment>
<evidence type="ECO:0000256" key="3">
    <source>
        <dbReference type="ARBA" id="ARBA00022692"/>
    </source>
</evidence>
<keyword evidence="2" id="KW-1003">Cell membrane</keyword>
<feature type="transmembrane region" description="Helical" evidence="6">
    <location>
        <begin position="96"/>
        <end position="118"/>
    </location>
</feature>
<reference evidence="9" key="1">
    <citation type="journal article" date="2019" name="Int. J. Syst. Evol. Microbiol.">
        <title>The Global Catalogue of Microorganisms (GCM) 10K type strain sequencing project: providing services to taxonomists for standard genome sequencing and annotation.</title>
        <authorList>
            <consortium name="The Broad Institute Genomics Platform"/>
            <consortium name="The Broad Institute Genome Sequencing Center for Infectious Disease"/>
            <person name="Wu L."/>
            <person name="Ma J."/>
        </authorList>
    </citation>
    <scope>NUCLEOTIDE SEQUENCE [LARGE SCALE GENOMIC DNA]</scope>
    <source>
        <strain evidence="9">CCUG 57401</strain>
    </source>
</reference>
<dbReference type="InterPro" id="IPR050189">
    <property type="entry name" value="MFS_Efflux_Transporters"/>
</dbReference>
<keyword evidence="5 6" id="KW-0472">Membrane</keyword>
<feature type="transmembrane region" description="Helical" evidence="6">
    <location>
        <begin position="130"/>
        <end position="155"/>
    </location>
</feature>
<comment type="caution">
    <text evidence="8">The sequence shown here is derived from an EMBL/GenBank/DDBJ whole genome shotgun (WGS) entry which is preliminary data.</text>
</comment>
<feature type="transmembrane region" description="Helical" evidence="6">
    <location>
        <begin position="161"/>
        <end position="180"/>
    </location>
</feature>
<protein>
    <submittedName>
        <fullName evidence="8">CynX/NimT family MFS transporter</fullName>
    </submittedName>
</protein>
<keyword evidence="4 6" id="KW-1133">Transmembrane helix</keyword>
<gene>
    <name evidence="8" type="ORF">ACFPOE_23025</name>
</gene>
<dbReference type="EMBL" id="JBHSMF010000015">
    <property type="protein sequence ID" value="MFC5500434.1"/>
    <property type="molecule type" value="Genomic_DNA"/>
</dbReference>
<feature type="transmembrane region" description="Helical" evidence="6">
    <location>
        <begin position="42"/>
        <end position="64"/>
    </location>
</feature>
<feature type="transmembrane region" description="Helical" evidence="6">
    <location>
        <begin position="345"/>
        <end position="365"/>
    </location>
</feature>
<dbReference type="PANTHER" id="PTHR43124:SF3">
    <property type="entry name" value="CHLORAMPHENICOL EFFLUX PUMP RV0191"/>
    <property type="match status" value="1"/>
</dbReference>
<evidence type="ECO:0000256" key="2">
    <source>
        <dbReference type="ARBA" id="ARBA00022475"/>
    </source>
</evidence>
<dbReference type="RefSeq" id="WP_376852685.1">
    <property type="nucleotide sequence ID" value="NZ_JBHSMF010000015.1"/>
</dbReference>
<evidence type="ECO:0000256" key="5">
    <source>
        <dbReference type="ARBA" id="ARBA00023136"/>
    </source>
</evidence>
<dbReference type="CDD" id="cd06174">
    <property type="entry name" value="MFS"/>
    <property type="match status" value="1"/>
</dbReference>
<name>A0ABW0NL31_9BURK</name>
<feature type="transmembrane region" description="Helical" evidence="6">
    <location>
        <begin position="371"/>
        <end position="392"/>
    </location>
</feature>
<evidence type="ECO:0000256" key="6">
    <source>
        <dbReference type="SAM" id="Phobius"/>
    </source>
</evidence>
<proteinExistence type="predicted"/>
<evidence type="ECO:0000256" key="1">
    <source>
        <dbReference type="ARBA" id="ARBA00004651"/>
    </source>
</evidence>
<evidence type="ECO:0000259" key="7">
    <source>
        <dbReference type="PROSITE" id="PS50850"/>
    </source>
</evidence>
<dbReference type="InterPro" id="IPR011701">
    <property type="entry name" value="MFS"/>
</dbReference>
<feature type="domain" description="Major facilitator superfamily (MFS) profile" evidence="7">
    <location>
        <begin position="1"/>
        <end position="397"/>
    </location>
</feature>
<feature type="transmembrane region" description="Helical" evidence="6">
    <location>
        <begin position="240"/>
        <end position="263"/>
    </location>
</feature>
<feature type="transmembrane region" description="Helical" evidence="6">
    <location>
        <begin position="71"/>
        <end position="90"/>
    </location>
</feature>